<reference evidence="1 2" key="1">
    <citation type="submission" date="2018-03" db="EMBL/GenBank/DDBJ databases">
        <title>Whole genome sequencing of Histamine producing bacteria.</title>
        <authorList>
            <person name="Butler K."/>
        </authorList>
    </citation>
    <scope>NUCLEOTIDE SEQUENCE [LARGE SCALE GENOMIC DNA]</scope>
    <source>
        <strain evidence="1 2">JCM 13586</strain>
    </source>
</reference>
<organism evidence="1 2">
    <name type="scientific">Photobacterium lutimaris</name>
    <dbReference type="NCBI Taxonomy" id="388278"/>
    <lineage>
        <taxon>Bacteria</taxon>
        <taxon>Pseudomonadati</taxon>
        <taxon>Pseudomonadota</taxon>
        <taxon>Gammaproteobacteria</taxon>
        <taxon>Vibrionales</taxon>
        <taxon>Vibrionaceae</taxon>
        <taxon>Photobacterium</taxon>
    </lineage>
</organism>
<gene>
    <name evidence="1" type="ORF">C9I99_21455</name>
</gene>
<dbReference type="EMBL" id="PYMH01000013">
    <property type="protein sequence ID" value="PSU31753.1"/>
    <property type="molecule type" value="Genomic_DNA"/>
</dbReference>
<evidence type="ECO:0000313" key="1">
    <source>
        <dbReference type="EMBL" id="PSU31753.1"/>
    </source>
</evidence>
<dbReference type="RefSeq" id="WP_107350884.1">
    <property type="nucleotide sequence ID" value="NZ_PYMH01000013.1"/>
</dbReference>
<dbReference type="AlphaFoldDB" id="A0A2T3ITS8"/>
<name>A0A2T3ITS8_9GAMM</name>
<sequence length="132" mass="14932">MIRIDKVRRIGDETGQQLLRVRNSHISKRDGLFTRLAPIKVLNEENNKWVIRNVRGSGIKAYSKSEAGLDYDAFAALGVPYSAKAYKPNISLKRATMIDLLIWLWREPNPGAQLGFKISIVSLVLAIISMFF</sequence>
<proteinExistence type="predicted"/>
<comment type="caution">
    <text evidence="1">The sequence shown here is derived from an EMBL/GenBank/DDBJ whole genome shotgun (WGS) entry which is preliminary data.</text>
</comment>
<evidence type="ECO:0000313" key="2">
    <source>
        <dbReference type="Proteomes" id="UP000241222"/>
    </source>
</evidence>
<keyword evidence="2" id="KW-1185">Reference proteome</keyword>
<dbReference type="Proteomes" id="UP000241222">
    <property type="component" value="Unassembled WGS sequence"/>
</dbReference>
<accession>A0A2T3ITS8</accession>
<protein>
    <submittedName>
        <fullName evidence="1">Uncharacterized protein</fullName>
    </submittedName>
</protein>